<comment type="caution">
    <text evidence="1">The sequence shown here is derived from an EMBL/GenBank/DDBJ whole genome shotgun (WGS) entry which is preliminary data.</text>
</comment>
<evidence type="ECO:0000313" key="1">
    <source>
        <dbReference type="EMBL" id="TMS07142.1"/>
    </source>
</evidence>
<sequence length="64" mass="7196">MLAPRWHYGKETAHWCTAVYRPTQHSCMNTAPLRAGRMLCASAASPRTNLCGHVLLVWLWQTGS</sequence>
<protein>
    <submittedName>
        <fullName evidence="1">Uncharacterized protein</fullName>
    </submittedName>
</protein>
<keyword evidence="2" id="KW-1185">Reference proteome</keyword>
<gene>
    <name evidence="1" type="ORF">E3U43_011235</name>
</gene>
<evidence type="ECO:0000313" key="2">
    <source>
        <dbReference type="Proteomes" id="UP000793456"/>
    </source>
</evidence>
<accession>A0ACD3QJB5</accession>
<dbReference type="Proteomes" id="UP000793456">
    <property type="component" value="Chromosome XVIII"/>
</dbReference>
<dbReference type="EMBL" id="CM011691">
    <property type="protein sequence ID" value="TMS07142.1"/>
    <property type="molecule type" value="Genomic_DNA"/>
</dbReference>
<organism evidence="1 2">
    <name type="scientific">Larimichthys crocea</name>
    <name type="common">Large yellow croaker</name>
    <name type="synonym">Pseudosciaena crocea</name>
    <dbReference type="NCBI Taxonomy" id="215358"/>
    <lineage>
        <taxon>Eukaryota</taxon>
        <taxon>Metazoa</taxon>
        <taxon>Chordata</taxon>
        <taxon>Craniata</taxon>
        <taxon>Vertebrata</taxon>
        <taxon>Euteleostomi</taxon>
        <taxon>Actinopterygii</taxon>
        <taxon>Neopterygii</taxon>
        <taxon>Teleostei</taxon>
        <taxon>Neoteleostei</taxon>
        <taxon>Acanthomorphata</taxon>
        <taxon>Eupercaria</taxon>
        <taxon>Sciaenidae</taxon>
        <taxon>Larimichthys</taxon>
    </lineage>
</organism>
<name>A0ACD3QJB5_LARCR</name>
<reference evidence="1" key="1">
    <citation type="submission" date="2018-11" db="EMBL/GenBank/DDBJ databases">
        <title>The sequence and de novo assembly of Larimichthys crocea genome using PacBio and Hi-C technologies.</title>
        <authorList>
            <person name="Xu P."/>
            <person name="Chen B."/>
            <person name="Zhou Z."/>
            <person name="Ke Q."/>
            <person name="Wu Y."/>
            <person name="Bai H."/>
            <person name="Pu F."/>
        </authorList>
    </citation>
    <scope>NUCLEOTIDE SEQUENCE</scope>
    <source>
        <tissue evidence="1">Muscle</tissue>
    </source>
</reference>
<proteinExistence type="predicted"/>